<keyword evidence="3" id="KW-1185">Reference proteome</keyword>
<feature type="region of interest" description="Disordered" evidence="1">
    <location>
        <begin position="1"/>
        <end position="27"/>
    </location>
</feature>
<dbReference type="AlphaFoldDB" id="A0A8D2K3M1"/>
<name>A0A8D2K3M1_THEGE</name>
<sequence length="100" mass="11297">RRKPVLPPRTRPGASPPRPRKEQGVDQARWLTPVIPALWEAEVGGSPEVWSSRSAWPTWRKLVSTKITKISPAWWRVPVTPATREAEAGESLEPGSWRLQ</sequence>
<reference evidence="2" key="3">
    <citation type="submission" date="2025-09" db="UniProtKB">
        <authorList>
            <consortium name="Ensembl"/>
        </authorList>
    </citation>
    <scope>IDENTIFICATION</scope>
</reference>
<dbReference type="Proteomes" id="UP000694411">
    <property type="component" value="Chromosome 17"/>
</dbReference>
<dbReference type="Ensembl" id="ENSTGET00000026075.1">
    <property type="protein sequence ID" value="ENSTGEP00000021857.1"/>
    <property type="gene ID" value="ENSTGEG00000017660.1"/>
</dbReference>
<evidence type="ECO:0000256" key="1">
    <source>
        <dbReference type="SAM" id="MobiDB-lite"/>
    </source>
</evidence>
<reference evidence="2" key="1">
    <citation type="submission" date="2018-05" db="EMBL/GenBank/DDBJ databases">
        <title>Whole genome of Theropithecus gelada.</title>
        <authorList>
            <person name="Chiou K.L."/>
            <person name="Snyder-Mackler N."/>
        </authorList>
    </citation>
    <scope>NUCLEOTIDE SEQUENCE [LARGE SCALE GENOMIC DNA]</scope>
</reference>
<organism evidence="2 3">
    <name type="scientific">Theropithecus gelada</name>
    <name type="common">Gelada baboon</name>
    <dbReference type="NCBI Taxonomy" id="9565"/>
    <lineage>
        <taxon>Eukaryota</taxon>
        <taxon>Metazoa</taxon>
        <taxon>Chordata</taxon>
        <taxon>Craniata</taxon>
        <taxon>Vertebrata</taxon>
        <taxon>Euteleostomi</taxon>
        <taxon>Mammalia</taxon>
        <taxon>Eutheria</taxon>
        <taxon>Euarchontoglires</taxon>
        <taxon>Primates</taxon>
        <taxon>Haplorrhini</taxon>
        <taxon>Catarrhini</taxon>
        <taxon>Cercopithecidae</taxon>
        <taxon>Cercopithecinae</taxon>
        <taxon>Theropithecus</taxon>
    </lineage>
</organism>
<evidence type="ECO:0000313" key="3">
    <source>
        <dbReference type="Proteomes" id="UP000694411"/>
    </source>
</evidence>
<protein>
    <submittedName>
        <fullName evidence="2">Uncharacterized protein</fullName>
    </submittedName>
</protein>
<accession>A0A8D2K3M1</accession>
<reference evidence="2" key="2">
    <citation type="submission" date="2025-08" db="UniProtKB">
        <authorList>
            <consortium name="Ensembl"/>
        </authorList>
    </citation>
    <scope>IDENTIFICATION</scope>
</reference>
<feature type="compositionally biased region" description="Pro residues" evidence="1">
    <location>
        <begin position="1"/>
        <end position="17"/>
    </location>
</feature>
<evidence type="ECO:0000313" key="2">
    <source>
        <dbReference type="Ensembl" id="ENSTGEP00000021857.1"/>
    </source>
</evidence>
<proteinExistence type="predicted"/>